<dbReference type="EMBL" id="JAOCQF010000002">
    <property type="protein sequence ID" value="MCT8330251.1"/>
    <property type="molecule type" value="Genomic_DNA"/>
</dbReference>
<accession>A0ABT2NMW8</accession>
<comment type="caution">
    <text evidence="2">The sequence shown here is derived from an EMBL/GenBank/DDBJ whole genome shotgun (WGS) entry which is preliminary data.</text>
</comment>
<name>A0ABT2NMW8_9RHOB</name>
<keyword evidence="1" id="KW-0732">Signal</keyword>
<evidence type="ECO:0000313" key="2">
    <source>
        <dbReference type="EMBL" id="MCT8330251.1"/>
    </source>
</evidence>
<feature type="chain" id="PRO_5045645693" evidence="1">
    <location>
        <begin position="20"/>
        <end position="119"/>
    </location>
</feature>
<protein>
    <submittedName>
        <fullName evidence="2">Uncharacterized protein</fullName>
    </submittedName>
</protein>
<evidence type="ECO:0000256" key="1">
    <source>
        <dbReference type="SAM" id="SignalP"/>
    </source>
</evidence>
<gene>
    <name evidence="2" type="ORF">N5I32_12055</name>
</gene>
<reference evidence="3" key="1">
    <citation type="submission" date="2023-07" db="EMBL/GenBank/DDBJ databases">
        <title>Defluviimonas sediminis sp. nov., isolated from mangrove sediment.</title>
        <authorList>
            <person name="Liu L."/>
            <person name="Li J."/>
            <person name="Huang Y."/>
            <person name="Pan J."/>
            <person name="Li M."/>
        </authorList>
    </citation>
    <scope>NUCLEOTIDE SEQUENCE [LARGE SCALE GENOMIC DNA]</scope>
    <source>
        <strain evidence="3">FT324</strain>
    </source>
</reference>
<keyword evidence="3" id="KW-1185">Reference proteome</keyword>
<organism evidence="2 3">
    <name type="scientific">Albidovulum sediminis</name>
    <dbReference type="NCBI Taxonomy" id="3066345"/>
    <lineage>
        <taxon>Bacteria</taxon>
        <taxon>Pseudomonadati</taxon>
        <taxon>Pseudomonadota</taxon>
        <taxon>Alphaproteobacteria</taxon>
        <taxon>Rhodobacterales</taxon>
        <taxon>Paracoccaceae</taxon>
        <taxon>Albidovulum</taxon>
    </lineage>
</organism>
<dbReference type="Proteomes" id="UP001205601">
    <property type="component" value="Unassembled WGS sequence"/>
</dbReference>
<sequence>MSRFRIIAFCLLPASPALADAPAVVAAQAVRSGEVWSISVTLSHPDTGWGHYADSWQVETDDGTVIASRGLVHPHVDEQPFTRSLDAVAIPAGLDHVMIRSRCNLDGWSPRPFRLDLTN</sequence>
<feature type="signal peptide" evidence="1">
    <location>
        <begin position="1"/>
        <end position="19"/>
    </location>
</feature>
<proteinExistence type="predicted"/>
<evidence type="ECO:0000313" key="3">
    <source>
        <dbReference type="Proteomes" id="UP001205601"/>
    </source>
</evidence>
<dbReference type="RefSeq" id="WP_261496126.1">
    <property type="nucleotide sequence ID" value="NZ_JAOCQF010000002.1"/>
</dbReference>